<dbReference type="EMBL" id="KZ613743">
    <property type="protein sequence ID" value="PMD66795.1"/>
    <property type="molecule type" value="Genomic_DNA"/>
</dbReference>
<protein>
    <submittedName>
        <fullName evidence="4">P-loop containing nucleoside triphosphate hydrolase protein</fullName>
    </submittedName>
</protein>
<dbReference type="InParanoid" id="A0A2J6TUW4"/>
<dbReference type="SMART" id="SM00175">
    <property type="entry name" value="RAB"/>
    <property type="match status" value="1"/>
</dbReference>
<dbReference type="Gene3D" id="3.40.50.300">
    <property type="entry name" value="P-loop containing nucleotide triphosphate hydrolases"/>
    <property type="match status" value="1"/>
</dbReference>
<dbReference type="SMART" id="SM00173">
    <property type="entry name" value="RAS"/>
    <property type="match status" value="1"/>
</dbReference>
<dbReference type="PRINTS" id="PR00449">
    <property type="entry name" value="RASTRNSFRMNG"/>
</dbReference>
<dbReference type="PROSITE" id="PS51419">
    <property type="entry name" value="RAB"/>
    <property type="match status" value="1"/>
</dbReference>
<dbReference type="STRING" id="1095630.A0A2J6TUW4"/>
<dbReference type="GeneID" id="36581835"/>
<keyword evidence="1" id="KW-0488">Methylation</keyword>
<dbReference type="Pfam" id="PF00071">
    <property type="entry name" value="Ras"/>
    <property type="match status" value="1"/>
</dbReference>
<dbReference type="SUPFAM" id="SSF52540">
    <property type="entry name" value="P-loop containing nucleoside triphosphate hydrolases"/>
    <property type="match status" value="1"/>
</dbReference>
<proteinExistence type="predicted"/>
<keyword evidence="3" id="KW-0342">GTP-binding</keyword>
<evidence type="ECO:0000256" key="1">
    <source>
        <dbReference type="ARBA" id="ARBA00022481"/>
    </source>
</evidence>
<dbReference type="AlphaFoldDB" id="A0A2J6TUW4"/>
<evidence type="ECO:0000256" key="2">
    <source>
        <dbReference type="ARBA" id="ARBA00022741"/>
    </source>
</evidence>
<dbReference type="InterPro" id="IPR003578">
    <property type="entry name" value="Small_GTPase_Rho"/>
</dbReference>
<name>A0A2J6TUW4_9HELO</name>
<evidence type="ECO:0000256" key="3">
    <source>
        <dbReference type="ARBA" id="ARBA00023134"/>
    </source>
</evidence>
<dbReference type="InterPro" id="IPR027417">
    <property type="entry name" value="P-loop_NTPase"/>
</dbReference>
<dbReference type="Proteomes" id="UP000235371">
    <property type="component" value="Unassembled WGS sequence"/>
</dbReference>
<reference evidence="4 5" key="1">
    <citation type="submission" date="2016-04" db="EMBL/GenBank/DDBJ databases">
        <title>A degradative enzymes factory behind the ericoid mycorrhizal symbiosis.</title>
        <authorList>
            <consortium name="DOE Joint Genome Institute"/>
            <person name="Martino E."/>
            <person name="Morin E."/>
            <person name="Grelet G."/>
            <person name="Kuo A."/>
            <person name="Kohler A."/>
            <person name="Daghino S."/>
            <person name="Barry K."/>
            <person name="Choi C."/>
            <person name="Cichocki N."/>
            <person name="Clum A."/>
            <person name="Copeland A."/>
            <person name="Hainaut M."/>
            <person name="Haridas S."/>
            <person name="Labutti K."/>
            <person name="Lindquist E."/>
            <person name="Lipzen A."/>
            <person name="Khouja H.-R."/>
            <person name="Murat C."/>
            <person name="Ohm R."/>
            <person name="Olson A."/>
            <person name="Spatafora J."/>
            <person name="Veneault-Fourrey C."/>
            <person name="Henrissat B."/>
            <person name="Grigoriev I."/>
            <person name="Martin F."/>
            <person name="Perotto S."/>
        </authorList>
    </citation>
    <scope>NUCLEOTIDE SEQUENCE [LARGE SCALE GENOMIC DNA]</scope>
    <source>
        <strain evidence="4 5">E</strain>
    </source>
</reference>
<accession>A0A2J6TUW4</accession>
<dbReference type="SMART" id="SM00174">
    <property type="entry name" value="RHO"/>
    <property type="match status" value="1"/>
</dbReference>
<dbReference type="GO" id="GO:0003924">
    <property type="term" value="F:GTPase activity"/>
    <property type="evidence" value="ECO:0007669"/>
    <property type="project" value="InterPro"/>
</dbReference>
<keyword evidence="4" id="KW-0378">Hydrolase</keyword>
<dbReference type="GO" id="GO:0005525">
    <property type="term" value="F:GTP binding"/>
    <property type="evidence" value="ECO:0007669"/>
    <property type="project" value="UniProtKB-KW"/>
</dbReference>
<evidence type="ECO:0000313" key="4">
    <source>
        <dbReference type="EMBL" id="PMD66795.1"/>
    </source>
</evidence>
<dbReference type="OrthoDB" id="8830751at2759"/>
<keyword evidence="2" id="KW-0547">Nucleotide-binding</keyword>
<evidence type="ECO:0000313" key="5">
    <source>
        <dbReference type="Proteomes" id="UP000235371"/>
    </source>
</evidence>
<sequence length="290" mass="32458">MSEVERLLPAETPNTVEVYAQSREPLTIREASDANKHQLRTDFERSGFANTSAVVEKERSFTDTGGQASRDFVIVASNVQRTVSKVSKPADVRRKLVIVGDTGCGKTALLMAISTGVFQEPDRYRNSVGDVEVEVEGKLASLELWDTSGRSVDDGLRPQAYPGSHVILMCFAVDSRDSFDNVQDKWIIEMLKYCKGVPVILVGCKKDLRGDYKAVAEVGKAKQKQVTYEEGEKVRRRMEAWYTYLECSAKTGEGIREVFEYATRATLVNWKSSKEEKPGVFQRLFSRSSS</sequence>
<organism evidence="4 5">
    <name type="scientific">Hyaloscypha bicolor E</name>
    <dbReference type="NCBI Taxonomy" id="1095630"/>
    <lineage>
        <taxon>Eukaryota</taxon>
        <taxon>Fungi</taxon>
        <taxon>Dikarya</taxon>
        <taxon>Ascomycota</taxon>
        <taxon>Pezizomycotina</taxon>
        <taxon>Leotiomycetes</taxon>
        <taxon>Helotiales</taxon>
        <taxon>Hyaloscyphaceae</taxon>
        <taxon>Hyaloscypha</taxon>
        <taxon>Hyaloscypha bicolor</taxon>
    </lineage>
</organism>
<gene>
    <name evidence="4" type="ORF">K444DRAFT_517206</name>
</gene>
<dbReference type="InterPro" id="IPR005225">
    <property type="entry name" value="Small_GTP-bd"/>
</dbReference>
<dbReference type="InterPro" id="IPR001806">
    <property type="entry name" value="Small_GTPase"/>
</dbReference>
<dbReference type="PANTHER" id="PTHR24072">
    <property type="entry name" value="RHO FAMILY GTPASE"/>
    <property type="match status" value="1"/>
</dbReference>
<dbReference type="RefSeq" id="XP_024743699.1">
    <property type="nucleotide sequence ID" value="XM_024873755.1"/>
</dbReference>
<dbReference type="NCBIfam" id="TIGR00231">
    <property type="entry name" value="small_GTP"/>
    <property type="match status" value="1"/>
</dbReference>
<dbReference type="PROSITE" id="PS51420">
    <property type="entry name" value="RHO"/>
    <property type="match status" value="1"/>
</dbReference>
<keyword evidence="5" id="KW-1185">Reference proteome</keyword>
<dbReference type="PROSITE" id="PS51421">
    <property type="entry name" value="RAS"/>
    <property type="match status" value="1"/>
</dbReference>
<dbReference type="GO" id="GO:0007264">
    <property type="term" value="P:small GTPase-mediated signal transduction"/>
    <property type="evidence" value="ECO:0007669"/>
    <property type="project" value="InterPro"/>
</dbReference>